<keyword evidence="2" id="KW-0479">Metal-binding</keyword>
<evidence type="ECO:0000256" key="4">
    <source>
        <dbReference type="SAM" id="MobiDB-lite"/>
    </source>
</evidence>
<dbReference type="PANTHER" id="PTHR10720:SF0">
    <property type="entry name" value="HEME OXYGENASE"/>
    <property type="match status" value="1"/>
</dbReference>
<feature type="region of interest" description="Disordered" evidence="4">
    <location>
        <begin position="222"/>
        <end position="257"/>
    </location>
</feature>
<reference evidence="6" key="1">
    <citation type="submission" date="2021-09" db="EMBL/GenBank/DDBJ databases">
        <title>A high-quality genome of the endoparasitic fungus Hirsutella rhossiliensis with a comparison of Hirsutella genomes reveals transposable elements contributing to genome size variation.</title>
        <authorList>
            <person name="Lin R."/>
            <person name="Jiao Y."/>
            <person name="Sun X."/>
            <person name="Ling J."/>
            <person name="Xie B."/>
            <person name="Cheng X."/>
        </authorList>
    </citation>
    <scope>NUCLEOTIDE SEQUENCE</scope>
    <source>
        <strain evidence="6">HR02</strain>
    </source>
</reference>
<gene>
    <name evidence="6" type="ORF">HRG_03257</name>
</gene>
<evidence type="ECO:0000313" key="7">
    <source>
        <dbReference type="Proteomes" id="UP000824596"/>
    </source>
</evidence>
<dbReference type="Proteomes" id="UP000824596">
    <property type="component" value="Unassembled WGS sequence"/>
</dbReference>
<feature type="compositionally biased region" description="Basic residues" evidence="4">
    <location>
        <begin position="226"/>
        <end position="239"/>
    </location>
</feature>
<name>A0A9P8SLK1_9HYPO</name>
<dbReference type="EMBL" id="JAIZPD010000003">
    <property type="protein sequence ID" value="KAH0965241.1"/>
    <property type="molecule type" value="Genomic_DNA"/>
</dbReference>
<dbReference type="AlphaFoldDB" id="A0A9P8SLK1"/>
<keyword evidence="5" id="KW-0472">Membrane</keyword>
<dbReference type="OrthoDB" id="652091at2759"/>
<keyword evidence="3" id="KW-0408">Iron</keyword>
<keyword evidence="1" id="KW-0349">Heme</keyword>
<sequence>MSANSLDSPTQKGTLADAINAATRAQHTKLNRLILARMPLALPPHAVDPTIYLSGLLHIAPIYMAFEGLWRDIVEHRVPASDESFPGRVDVQGNVAAPPVSDRIHSILASLYIPGLVRSDRMLADIASLTGSSPQDVEERLLSVSRTGHLAAFVDHIRRIISRKPHVLVAYTYILFMALFAGGRYIRATFEKPGLLFWGSLSDMGKLSLLAPELGAIPRAPTEHHHQAHHHRHHLHHHHNQESTSDETPGSDSESRTLPVMPVRFLHFNTPADGEDLKCEYKQKLSESEALLTRDEKEDIVQEGICIFENMILVIHQLDAVCAAQDPAAAERWSLVGLMKNAHVVGDRFRDSIAVTRQRWEKSSAQESVSDDDEAGPDVAKAGFHPTKGSGAPGLSPAASKSVRFDGASPHPARCLRGAPRQMQDAHVAKWLLATVLGILGLGLFFTGRRSLLDWLRV</sequence>
<feature type="region of interest" description="Disordered" evidence="4">
    <location>
        <begin position="361"/>
        <end position="406"/>
    </location>
</feature>
<feature type="transmembrane region" description="Helical" evidence="5">
    <location>
        <begin position="167"/>
        <end position="186"/>
    </location>
</feature>
<dbReference type="SUPFAM" id="SSF48613">
    <property type="entry name" value="Heme oxygenase-like"/>
    <property type="match status" value="1"/>
</dbReference>
<accession>A0A9P8SLK1</accession>
<dbReference type="GO" id="GO:0006788">
    <property type="term" value="P:heme oxidation"/>
    <property type="evidence" value="ECO:0007669"/>
    <property type="project" value="InterPro"/>
</dbReference>
<dbReference type="PANTHER" id="PTHR10720">
    <property type="entry name" value="HEME OXYGENASE"/>
    <property type="match status" value="1"/>
</dbReference>
<dbReference type="Gene3D" id="1.20.910.10">
    <property type="entry name" value="Heme oxygenase-like"/>
    <property type="match status" value="1"/>
</dbReference>
<keyword evidence="5" id="KW-0812">Transmembrane</keyword>
<comment type="caution">
    <text evidence="6">The sequence shown here is derived from an EMBL/GenBank/DDBJ whole genome shotgun (WGS) entry which is preliminary data.</text>
</comment>
<keyword evidence="7" id="KW-1185">Reference proteome</keyword>
<evidence type="ECO:0000256" key="2">
    <source>
        <dbReference type="ARBA" id="ARBA00022723"/>
    </source>
</evidence>
<evidence type="ECO:0000256" key="3">
    <source>
        <dbReference type="ARBA" id="ARBA00023004"/>
    </source>
</evidence>
<evidence type="ECO:0000313" key="6">
    <source>
        <dbReference type="EMBL" id="KAH0965241.1"/>
    </source>
</evidence>
<dbReference type="RefSeq" id="XP_044722754.1">
    <property type="nucleotide sequence ID" value="XM_044861728.1"/>
</dbReference>
<evidence type="ECO:0000256" key="5">
    <source>
        <dbReference type="SAM" id="Phobius"/>
    </source>
</evidence>
<dbReference type="GO" id="GO:0046872">
    <property type="term" value="F:metal ion binding"/>
    <property type="evidence" value="ECO:0007669"/>
    <property type="project" value="UniProtKB-KW"/>
</dbReference>
<dbReference type="InterPro" id="IPR016084">
    <property type="entry name" value="Haem_Oase-like_multi-hlx"/>
</dbReference>
<evidence type="ECO:0000256" key="1">
    <source>
        <dbReference type="ARBA" id="ARBA00022617"/>
    </source>
</evidence>
<feature type="compositionally biased region" description="Polar residues" evidence="4">
    <location>
        <begin position="242"/>
        <end position="252"/>
    </location>
</feature>
<feature type="transmembrane region" description="Helical" evidence="5">
    <location>
        <begin position="428"/>
        <end position="447"/>
    </location>
</feature>
<keyword evidence="5" id="KW-1133">Transmembrane helix</keyword>
<organism evidence="6 7">
    <name type="scientific">Hirsutella rhossiliensis</name>
    <dbReference type="NCBI Taxonomy" id="111463"/>
    <lineage>
        <taxon>Eukaryota</taxon>
        <taxon>Fungi</taxon>
        <taxon>Dikarya</taxon>
        <taxon>Ascomycota</taxon>
        <taxon>Pezizomycotina</taxon>
        <taxon>Sordariomycetes</taxon>
        <taxon>Hypocreomycetidae</taxon>
        <taxon>Hypocreales</taxon>
        <taxon>Ophiocordycipitaceae</taxon>
        <taxon>Hirsutella</taxon>
    </lineage>
</organism>
<dbReference type="InterPro" id="IPR002051">
    <property type="entry name" value="Haem_Oase"/>
</dbReference>
<dbReference type="GO" id="GO:0004392">
    <property type="term" value="F:heme oxygenase (decyclizing) activity"/>
    <property type="evidence" value="ECO:0007669"/>
    <property type="project" value="InterPro"/>
</dbReference>
<protein>
    <submittedName>
        <fullName evidence="6">Heme oxygenase domain-containing protein</fullName>
    </submittedName>
</protein>
<dbReference type="GeneID" id="68352386"/>
<dbReference type="CDD" id="cd19165">
    <property type="entry name" value="HemeO"/>
    <property type="match status" value="1"/>
</dbReference>
<proteinExistence type="predicted"/>